<evidence type="ECO:0000313" key="1">
    <source>
        <dbReference type="EMBL" id="GHD00027.1"/>
    </source>
</evidence>
<dbReference type="Gene3D" id="1.10.579.10">
    <property type="entry name" value="DNA Cyclobutane Dipyrimidine Photolyase, subunit A, domain 3"/>
    <property type="match status" value="1"/>
</dbReference>
<evidence type="ECO:0000313" key="2">
    <source>
        <dbReference type="Proteomes" id="UP000626210"/>
    </source>
</evidence>
<sequence length="521" mass="58938">MAERSAGAHPVRHLILVLGDQLDLQAAAFDGFDPAQDAVWMAEVAEESTHVWSAQPRIAVFLSAMRHFAQELREAGRPLHYTRLDDQGNRCTLAAELGAAIERLQPAELVMTAPGDWRVLQALRAVAAAHRLVLDVREDRHFYATVREFAAHAKGRRGLRMEFWYRELRARHGVLMEGKEPAGGRWNFDSENRESFGAQGPQGVPQRVGFAPDQTTREVLALVRTRFGDHPGSLERFDWPVTRADALVALARFIDERLPFFGTWQDAMWPGEPWLFHAHISAALNLKLLHPREAVQAAETAWREGRAPLASVEGFIRQILGWREYVRGVYWTQMPRYAERNGLNAREDLPDFYWHGRVPMACLSDAITQTLATGYAHHIQRLMVTGLYALLLGVAPQQVHAWYLAVYVDAVEWVELPNTLGMSQYADGGVMGSKPYAASGKYLQRMSGYCKGCRFDPGQRTGAQACPFTTLYWDFLLRHEELLAQNQRMKMQVRNLARLPAAERDAIRAQAMRLRRHGGTP</sequence>
<dbReference type="Pfam" id="PF04244">
    <property type="entry name" value="DPRP"/>
    <property type="match status" value="1"/>
</dbReference>
<dbReference type="Proteomes" id="UP000626210">
    <property type="component" value="Unassembled WGS sequence"/>
</dbReference>
<dbReference type="RefSeq" id="WP_189690280.1">
    <property type="nucleotide sequence ID" value="NZ_BMYK01000030.1"/>
</dbReference>
<gene>
    <name evidence="1" type="ORF">GCM10007320_57130</name>
</gene>
<dbReference type="Gene3D" id="3.40.50.620">
    <property type="entry name" value="HUPs"/>
    <property type="match status" value="1"/>
</dbReference>
<dbReference type="InterPro" id="IPR007357">
    <property type="entry name" value="PhrB-like"/>
</dbReference>
<name>A0ABQ3GCX7_9BURK</name>
<dbReference type="InterPro" id="IPR036134">
    <property type="entry name" value="Crypto/Photolyase_FAD-like_sf"/>
</dbReference>
<dbReference type="Gene3D" id="1.10.10.1710">
    <property type="entry name" value="Deoxyribodipyrimidine photolyase-related"/>
    <property type="match status" value="1"/>
</dbReference>
<protein>
    <submittedName>
        <fullName evidence="1">Cryptochrome/photolyase family protein</fullName>
    </submittedName>
</protein>
<comment type="caution">
    <text evidence="1">The sequence shown here is derived from an EMBL/GenBank/DDBJ whole genome shotgun (WGS) entry which is preliminary data.</text>
</comment>
<dbReference type="PANTHER" id="PTHR38657">
    <property type="entry name" value="SLR1343 PROTEIN"/>
    <property type="match status" value="1"/>
</dbReference>
<organism evidence="1 2">
    <name type="scientific">Pseudorhodoferax aquiterrae</name>
    <dbReference type="NCBI Taxonomy" id="747304"/>
    <lineage>
        <taxon>Bacteria</taxon>
        <taxon>Pseudomonadati</taxon>
        <taxon>Pseudomonadota</taxon>
        <taxon>Betaproteobacteria</taxon>
        <taxon>Burkholderiales</taxon>
        <taxon>Comamonadaceae</taxon>
    </lineage>
</organism>
<dbReference type="SUPFAM" id="SSF48173">
    <property type="entry name" value="Cryptochrome/photolyase FAD-binding domain"/>
    <property type="match status" value="1"/>
</dbReference>
<proteinExistence type="predicted"/>
<dbReference type="InterPro" id="IPR052551">
    <property type="entry name" value="UV-DNA_repair_photolyase"/>
</dbReference>
<reference evidence="2" key="1">
    <citation type="journal article" date="2019" name="Int. J. Syst. Evol. Microbiol.">
        <title>The Global Catalogue of Microorganisms (GCM) 10K type strain sequencing project: providing services to taxonomists for standard genome sequencing and annotation.</title>
        <authorList>
            <consortium name="The Broad Institute Genomics Platform"/>
            <consortium name="The Broad Institute Genome Sequencing Center for Infectious Disease"/>
            <person name="Wu L."/>
            <person name="Ma J."/>
        </authorList>
    </citation>
    <scope>NUCLEOTIDE SEQUENCE [LARGE SCALE GENOMIC DNA]</scope>
    <source>
        <strain evidence="2">KCTC 23314</strain>
    </source>
</reference>
<dbReference type="EMBL" id="BMYK01000030">
    <property type="protein sequence ID" value="GHD00027.1"/>
    <property type="molecule type" value="Genomic_DNA"/>
</dbReference>
<dbReference type="Gene3D" id="1.25.40.80">
    <property type="match status" value="1"/>
</dbReference>
<dbReference type="InterPro" id="IPR014729">
    <property type="entry name" value="Rossmann-like_a/b/a_fold"/>
</dbReference>
<keyword evidence="2" id="KW-1185">Reference proteome</keyword>
<dbReference type="PANTHER" id="PTHR38657:SF1">
    <property type="entry name" value="SLR1343 PROTEIN"/>
    <property type="match status" value="1"/>
</dbReference>
<accession>A0ABQ3GCX7</accession>